<sequence length="201" mass="23394">MAIKTYSIRKVVEYKLLESDHLKYSVQYTHFGAGCQWSIHVSYRQRQEKWEVRRYNGPHSFLQTSTRQDHRRLDSKVIAQVIIIMMKANLTISIRVLQGSVETQFDYKASYRNVWLASTWVHLVTQPSCSEEDSVMFHKVLWIFSPCVETFKHCKPLISINGTHLYGKYGDTLFMAIAQDVNSNILPIVFGLVEGETKEAW</sequence>
<dbReference type="PANTHER" id="PTHR31973">
    <property type="entry name" value="POLYPROTEIN, PUTATIVE-RELATED"/>
    <property type="match status" value="1"/>
</dbReference>
<dbReference type="AlphaFoldDB" id="A0A444ZJB1"/>
<dbReference type="PROSITE" id="PS51257">
    <property type="entry name" value="PROKAR_LIPOPROTEIN"/>
    <property type="match status" value="1"/>
</dbReference>
<keyword evidence="3" id="KW-1185">Reference proteome</keyword>
<proteinExistence type="predicted"/>
<accession>A0A444ZJB1</accession>
<protein>
    <recommendedName>
        <fullName evidence="1">Transposase MuDR plant domain-containing protein</fullName>
    </recommendedName>
</protein>
<name>A0A444ZJB1_ARAHY</name>
<dbReference type="Pfam" id="PF03108">
    <property type="entry name" value="DBD_Tnp_Mut"/>
    <property type="match status" value="1"/>
</dbReference>
<reference evidence="2 3" key="1">
    <citation type="submission" date="2019-01" db="EMBL/GenBank/DDBJ databases">
        <title>Sequencing of cultivated peanut Arachis hypogaea provides insights into genome evolution and oil improvement.</title>
        <authorList>
            <person name="Chen X."/>
        </authorList>
    </citation>
    <scope>NUCLEOTIDE SEQUENCE [LARGE SCALE GENOMIC DNA]</scope>
    <source>
        <strain evidence="3">cv. Fuhuasheng</strain>
        <tissue evidence="2">Leaves</tissue>
    </source>
</reference>
<feature type="domain" description="Transposase MuDR plant" evidence="1">
    <location>
        <begin position="2"/>
        <end position="50"/>
    </location>
</feature>
<dbReference type="Proteomes" id="UP000289738">
    <property type="component" value="Chromosome B04"/>
</dbReference>
<comment type="caution">
    <text evidence="2">The sequence shown here is derived from an EMBL/GenBank/DDBJ whole genome shotgun (WGS) entry which is preliminary data.</text>
</comment>
<evidence type="ECO:0000259" key="1">
    <source>
        <dbReference type="Pfam" id="PF03108"/>
    </source>
</evidence>
<dbReference type="PANTHER" id="PTHR31973:SF195">
    <property type="entry name" value="MUDR FAMILY TRANSPOSASE"/>
    <property type="match status" value="1"/>
</dbReference>
<organism evidence="2 3">
    <name type="scientific">Arachis hypogaea</name>
    <name type="common">Peanut</name>
    <dbReference type="NCBI Taxonomy" id="3818"/>
    <lineage>
        <taxon>Eukaryota</taxon>
        <taxon>Viridiplantae</taxon>
        <taxon>Streptophyta</taxon>
        <taxon>Embryophyta</taxon>
        <taxon>Tracheophyta</taxon>
        <taxon>Spermatophyta</taxon>
        <taxon>Magnoliopsida</taxon>
        <taxon>eudicotyledons</taxon>
        <taxon>Gunneridae</taxon>
        <taxon>Pentapetalae</taxon>
        <taxon>rosids</taxon>
        <taxon>fabids</taxon>
        <taxon>Fabales</taxon>
        <taxon>Fabaceae</taxon>
        <taxon>Papilionoideae</taxon>
        <taxon>50 kb inversion clade</taxon>
        <taxon>dalbergioids sensu lato</taxon>
        <taxon>Dalbergieae</taxon>
        <taxon>Pterocarpus clade</taxon>
        <taxon>Arachis</taxon>
    </lineage>
</organism>
<dbReference type="EMBL" id="SDMP01000014">
    <property type="protein sequence ID" value="RYR14305.1"/>
    <property type="molecule type" value="Genomic_DNA"/>
</dbReference>
<gene>
    <name evidence="2" type="ORF">Ahy_B04g070852</name>
</gene>
<dbReference type="STRING" id="3818.A0A444ZJB1"/>
<evidence type="ECO:0000313" key="3">
    <source>
        <dbReference type="Proteomes" id="UP000289738"/>
    </source>
</evidence>
<dbReference type="InterPro" id="IPR004332">
    <property type="entry name" value="Transposase_MuDR"/>
</dbReference>
<evidence type="ECO:0000313" key="2">
    <source>
        <dbReference type="EMBL" id="RYR14305.1"/>
    </source>
</evidence>